<dbReference type="InterPro" id="IPR005135">
    <property type="entry name" value="Endo/exonuclease/phosphatase"/>
</dbReference>
<keyword evidence="4" id="KW-1185">Reference proteome</keyword>
<feature type="compositionally biased region" description="Polar residues" evidence="1">
    <location>
        <begin position="1348"/>
        <end position="1358"/>
    </location>
</feature>
<evidence type="ECO:0000313" key="3">
    <source>
        <dbReference type="EMBL" id="PPQ81543.1"/>
    </source>
</evidence>
<sequence>NPIGREGEVATAGQSDRSLEDLNRDTNEPTIMKDYSQDDPALQERGIVCPNTSSPTPIQPESVQILGTTGHTPANSWQNAPVNITPDREPARMTPAGRKKKPNFKKTKAHINIFTLNMNGGGSNATDHKWLHINQLVRDRNLSIGVLQETHLTQEKQINLERRFPRLRIINSQDPDRTNAMGVAICINRTTMRAKEATSVDLIPGRAILTSIPWTQMGRPLNILGIYAPNTKKEQVNFWEKLVHELSKLQEQMKPDIMLGDFNIVENKIDRFPPHPDQKGPVEALQTMRDKYGLIDQWRNENPTTREFTYKQALEEKPSQSRIDRIYLTQDLAKHSYEWKMEHPGIESDHKLTSAKIEIPNSPYIGKGRWAFPVFLLQDREMMQTIKNLGNKALNEIENQSPDAVTPRKIQTIHKEFKDKVREEAQKLAKRKVPKVRALIKENRERIKLLLRLSEQVIAEAPENQQENPLDNTHSSNLTEILTDIGILEEKQRLLHLQIHNKTREEVAAKHILENETMSKTWINQNKNRKPRDTMYKLQIPNTSPTRYATKSQDMANVAADYHDKIQRDGTENDPHPESRSEEIKECLSNLKTCVSEDKKGELAKQIQEEEIERSIRNLPNGKSPGLDGLPREFYMQLLEEQYNDTKREGLERQEKLQAYPETAPFNILKYLQYVFCDIQTTAQNPESTFSDGWMCPLYKKNDKTNIANYRPITVLNTDYKIMTKLLTNRLTNVVGDLIHKDQAGFMKGRRIEHHTDLVHLLTHLCEVREEEGAIICLDQEKAYDKIRHDFLWASLRKFNIPNEFINTVQNLYHNAYTSVIINGVLSKKFRVTRGVRQGDPLSCLLFNLAIESLAENLRCAPLEGITMNNHDKIIASLFADDTTVYLSRNDDIQILFDVLTTWCRASGAKFNVQKTEVIPLGNKKQRAKIKENRQLPGCESKFDESLNIAEDGVATRILGAWVGHDIDNEAIWNKTVEEINDTLQRWERSHPTQEGRRLIINMYVAGKTQYLTRVQGMPEKTETRIERIVKNFMWGSDKTNFSPPVKTSILQKDKESGGRKVLDIRTRNEAIELKKLQSYIITENDNAPIGKPILDEIIQRSEPGPEGTRDPEARTNIFQQTWQYGKRGKNKVPPLIHKMLKTSRKVNMELNAPIISKRAKEQRPIWYHPGLRKNARLPTEGKTARDCLRKNHKIRTVGDMLQLAQITTPAEHLENNECECRMCMNLEQSVNCVTPHKCRSTAISWIDALNSKWNPLDENDEDIESPPTIVVIDNEAVRAPINKRSAQVPPTVFNPDVVLRNLEDGYRIFIPTKPQNLENNAHPVQTTNKETPAKRYETHSTEENIEDQTSQANTDSENMELNKSIKVEIVCKLKHEGQMNTEGIITIWHSDSNDKNTQIRVETPYLTEEHCELIAITLASREHKTGPLIICTKTNKIALTLNQKVRNMEDLNFPHTAHPHILQNTLAELRKRNGVTTLKAEPCTNAKKLAQNTNTTPTTIDLRKDLQGEGDFKVEGAKLKGMTQSQLYQGLLNFKEDENRKIKKKKRRPGKKTMQASDPSNQDRDTTRATEENTLGEGPTDSQTDNEEEKDGSENPINGPGNEQEDNKADLDDLGDITRKATRTRLNAAREAIRATNNYYPNDRSIWNSIQNKNISLKIRQFLWLAMHDGQRIGNFWNLIGVNTERATCTKCDNKIEDMNHILTECKTSGQDIIWELATKVLQKKGILLRKPHLGDILACGWNSKNKKSKEETGKERLHANGR</sequence>
<dbReference type="InterPro" id="IPR000477">
    <property type="entry name" value="RT_dom"/>
</dbReference>
<dbReference type="InterPro" id="IPR026960">
    <property type="entry name" value="RVT-Znf"/>
</dbReference>
<dbReference type="PROSITE" id="PS50878">
    <property type="entry name" value="RT_POL"/>
    <property type="match status" value="1"/>
</dbReference>
<reference evidence="3 4" key="1">
    <citation type="journal article" date="2018" name="Evol. Lett.">
        <title>Horizontal gene cluster transfer increased hallucinogenic mushroom diversity.</title>
        <authorList>
            <person name="Reynolds H.T."/>
            <person name="Vijayakumar V."/>
            <person name="Gluck-Thaler E."/>
            <person name="Korotkin H.B."/>
            <person name="Matheny P.B."/>
            <person name="Slot J.C."/>
        </authorList>
    </citation>
    <scope>NUCLEOTIDE SEQUENCE [LARGE SCALE GENOMIC DNA]</scope>
    <source>
        <strain evidence="3 4">2629</strain>
    </source>
</reference>
<dbReference type="OrthoDB" id="2205812at2759"/>
<dbReference type="Proteomes" id="UP000284842">
    <property type="component" value="Unassembled WGS sequence"/>
</dbReference>
<feature type="region of interest" description="Disordered" evidence="1">
    <location>
        <begin position="1539"/>
        <end position="1615"/>
    </location>
</feature>
<feature type="compositionally biased region" description="Basic residues" evidence="1">
    <location>
        <begin position="1542"/>
        <end position="1552"/>
    </location>
</feature>
<feature type="compositionally biased region" description="Basic and acidic residues" evidence="1">
    <location>
        <begin position="1562"/>
        <end position="1572"/>
    </location>
</feature>
<dbReference type="PANTHER" id="PTHR31635">
    <property type="entry name" value="REVERSE TRANSCRIPTASE DOMAIN-CONTAINING PROTEIN-RELATED"/>
    <property type="match status" value="1"/>
</dbReference>
<proteinExistence type="predicted"/>
<name>A0A409WSP2_9AGAR</name>
<feature type="compositionally biased region" description="Basic and acidic residues" evidence="1">
    <location>
        <begin position="17"/>
        <end position="27"/>
    </location>
</feature>
<feature type="region of interest" description="Disordered" evidence="1">
    <location>
        <begin position="71"/>
        <end position="104"/>
    </location>
</feature>
<dbReference type="Pfam" id="PF03372">
    <property type="entry name" value="Exo_endo_phos"/>
    <property type="match status" value="1"/>
</dbReference>
<evidence type="ECO:0000313" key="4">
    <source>
        <dbReference type="Proteomes" id="UP000284842"/>
    </source>
</evidence>
<feature type="compositionally biased region" description="Basic and acidic residues" evidence="1">
    <location>
        <begin position="1332"/>
        <end position="1343"/>
    </location>
</feature>
<dbReference type="CDD" id="cd01650">
    <property type="entry name" value="RT_nLTR_like"/>
    <property type="match status" value="1"/>
</dbReference>
<dbReference type="Pfam" id="PF13966">
    <property type="entry name" value="zf-RVT"/>
    <property type="match status" value="1"/>
</dbReference>
<feature type="compositionally biased region" description="Polar residues" evidence="1">
    <location>
        <begin position="71"/>
        <end position="82"/>
    </location>
</feature>
<evidence type="ECO:0000256" key="1">
    <source>
        <dbReference type="SAM" id="MobiDB-lite"/>
    </source>
</evidence>
<gene>
    <name evidence="3" type="ORF">CVT24_000305</name>
</gene>
<dbReference type="CDD" id="cd09076">
    <property type="entry name" value="L1-EN"/>
    <property type="match status" value="1"/>
</dbReference>
<organism evidence="3 4">
    <name type="scientific">Panaeolus cyanescens</name>
    <dbReference type="NCBI Taxonomy" id="181874"/>
    <lineage>
        <taxon>Eukaryota</taxon>
        <taxon>Fungi</taxon>
        <taxon>Dikarya</taxon>
        <taxon>Basidiomycota</taxon>
        <taxon>Agaricomycotina</taxon>
        <taxon>Agaricomycetes</taxon>
        <taxon>Agaricomycetidae</taxon>
        <taxon>Agaricales</taxon>
        <taxon>Agaricineae</taxon>
        <taxon>Galeropsidaceae</taxon>
        <taxon>Panaeolus</taxon>
    </lineage>
</organism>
<feature type="domain" description="Reverse transcriptase" evidence="2">
    <location>
        <begin position="679"/>
        <end position="967"/>
    </location>
</feature>
<feature type="region of interest" description="Disordered" evidence="1">
    <location>
        <begin position="1332"/>
        <end position="1358"/>
    </location>
</feature>
<dbReference type="GO" id="GO:0003824">
    <property type="term" value="F:catalytic activity"/>
    <property type="evidence" value="ECO:0007669"/>
    <property type="project" value="InterPro"/>
</dbReference>
<dbReference type="SUPFAM" id="SSF56219">
    <property type="entry name" value="DNase I-like"/>
    <property type="match status" value="1"/>
</dbReference>
<dbReference type="InterPro" id="IPR043502">
    <property type="entry name" value="DNA/RNA_pol_sf"/>
</dbReference>
<feature type="region of interest" description="Disordered" evidence="1">
    <location>
        <begin position="1"/>
        <end position="41"/>
    </location>
</feature>
<dbReference type="STRING" id="181874.A0A409WSP2"/>
<feature type="non-terminal residue" evidence="3">
    <location>
        <position position="1"/>
    </location>
</feature>
<protein>
    <recommendedName>
        <fullName evidence="2">Reverse transcriptase domain-containing protein</fullName>
    </recommendedName>
</protein>
<dbReference type="Pfam" id="PF00078">
    <property type="entry name" value="RVT_1"/>
    <property type="match status" value="1"/>
</dbReference>
<feature type="compositionally biased region" description="Basic and acidic residues" evidence="1">
    <location>
        <begin position="1606"/>
        <end position="1615"/>
    </location>
</feature>
<dbReference type="PANTHER" id="PTHR31635:SF196">
    <property type="entry name" value="REVERSE TRANSCRIPTASE DOMAIN-CONTAINING PROTEIN-RELATED"/>
    <property type="match status" value="1"/>
</dbReference>
<dbReference type="InParanoid" id="A0A409WSP2"/>
<dbReference type="InterPro" id="IPR036691">
    <property type="entry name" value="Endo/exonu/phosph_ase_sf"/>
</dbReference>
<dbReference type="SUPFAM" id="SSF56672">
    <property type="entry name" value="DNA/RNA polymerases"/>
    <property type="match status" value="1"/>
</dbReference>
<dbReference type="Gene3D" id="3.60.10.10">
    <property type="entry name" value="Endonuclease/exonuclease/phosphatase"/>
    <property type="match status" value="1"/>
</dbReference>
<accession>A0A409WSP2</accession>
<dbReference type="EMBL" id="NHTK01005265">
    <property type="protein sequence ID" value="PPQ81543.1"/>
    <property type="molecule type" value="Genomic_DNA"/>
</dbReference>
<comment type="caution">
    <text evidence="3">The sequence shown here is derived from an EMBL/GenBank/DDBJ whole genome shotgun (WGS) entry which is preliminary data.</text>
</comment>
<evidence type="ECO:0000259" key="2">
    <source>
        <dbReference type="PROSITE" id="PS50878"/>
    </source>
</evidence>